<dbReference type="PANTHER" id="PTHR12466:SF8">
    <property type="entry name" value="PARAFIBROMIN"/>
    <property type="match status" value="1"/>
</dbReference>
<evidence type="ECO:0008006" key="10">
    <source>
        <dbReference type="Google" id="ProtNLM"/>
    </source>
</evidence>
<keyword evidence="5" id="KW-0539">Nucleus</keyword>
<reference evidence="9" key="1">
    <citation type="submission" date="2021-01" db="EMBL/GenBank/DDBJ databases">
        <authorList>
            <person name="Corre E."/>
            <person name="Pelletier E."/>
            <person name="Niang G."/>
            <person name="Scheremetjew M."/>
            <person name="Finn R."/>
            <person name="Kale V."/>
            <person name="Holt S."/>
            <person name="Cochrane G."/>
            <person name="Meng A."/>
            <person name="Brown T."/>
            <person name="Cohen L."/>
        </authorList>
    </citation>
    <scope>NUCLEOTIDE SEQUENCE</scope>
    <source>
        <strain evidence="9">Clade-A-BCC118000</strain>
    </source>
</reference>
<evidence type="ECO:0000256" key="6">
    <source>
        <dbReference type="SAM" id="MobiDB-lite"/>
    </source>
</evidence>
<proteinExistence type="inferred from homology"/>
<dbReference type="GO" id="GO:0006368">
    <property type="term" value="P:transcription elongation by RNA polymerase II"/>
    <property type="evidence" value="ECO:0007669"/>
    <property type="project" value="InterPro"/>
</dbReference>
<dbReference type="Pfam" id="PF16050">
    <property type="entry name" value="CDC73_N"/>
    <property type="match status" value="1"/>
</dbReference>
<evidence type="ECO:0000256" key="1">
    <source>
        <dbReference type="ARBA" id="ARBA00004123"/>
    </source>
</evidence>
<dbReference type="Pfam" id="PF05179">
    <property type="entry name" value="CDC73_C"/>
    <property type="match status" value="1"/>
</dbReference>
<dbReference type="GO" id="GO:0000993">
    <property type="term" value="F:RNA polymerase II complex binding"/>
    <property type="evidence" value="ECO:0007669"/>
    <property type="project" value="TreeGrafter"/>
</dbReference>
<evidence type="ECO:0000256" key="4">
    <source>
        <dbReference type="ARBA" id="ARBA00023163"/>
    </source>
</evidence>
<comment type="subcellular location">
    <subcellularLocation>
        <location evidence="1">Nucleus</location>
    </subcellularLocation>
</comment>
<dbReference type="InterPro" id="IPR032041">
    <property type="entry name" value="Cdc73_N"/>
</dbReference>
<comment type="similarity">
    <text evidence="2">Belongs to the CDC73 family.</text>
</comment>
<evidence type="ECO:0000256" key="3">
    <source>
        <dbReference type="ARBA" id="ARBA00023015"/>
    </source>
</evidence>
<dbReference type="FunFam" id="3.40.50.11990:FF:000002">
    <property type="entry name" value="protein CDC73 homolog"/>
    <property type="match status" value="1"/>
</dbReference>
<keyword evidence="4" id="KW-0804">Transcription</keyword>
<accession>A0A7R9XTM8</accession>
<evidence type="ECO:0000256" key="5">
    <source>
        <dbReference type="ARBA" id="ARBA00023242"/>
    </source>
</evidence>
<sequence length="447" mass="50373">MDPLRLIRDHTIAGIIAESTHDDERIHLKDVDVELRRTTETNYRSKAGNKLLKVEAIWYFIKYHVANPDAAHTAYMKAAIAAGFSTLSMLDRKDLIAYLTGERATSDRIDITVPVIVDEEGVSTVDAKRAREEDEAEGVPRERVLRDRNSVLRAPKDMTSVLDFFAAPEEEKERLEEEKQQAADLAKGIKNQRYRDVKEQVFWREHVGSDFDMMNLDTNASFLSGPKPPVDDGTDMLMTDARAMEKQPTAPSGPSTASRGGPAAAAKAPRKTSGKPGGVPIIIVPAGFNQKVVLNMFNAKEFLQDGKFTQWDVVQKAGAKKSSSVYISRTYKRDGAKVKYEVTEKAPHKRSEDWARVAAVFVLGAKWQFKDWPFRGVEDGDLVETFTKIRGFHARFDGDPEVDVVKTWNVKPITISRTKRHGDRAAFEFFWDELDRHLALRSSALKY</sequence>
<dbReference type="GO" id="GO:0016593">
    <property type="term" value="C:Cdc73/Paf1 complex"/>
    <property type="evidence" value="ECO:0007669"/>
    <property type="project" value="InterPro"/>
</dbReference>
<keyword evidence="3" id="KW-0805">Transcription regulation</keyword>
<feature type="domain" description="Paf1 complex subunit Cdc73 N-terminal" evidence="8">
    <location>
        <begin position="2"/>
        <end position="135"/>
    </location>
</feature>
<feature type="region of interest" description="Disordered" evidence="6">
    <location>
        <begin position="244"/>
        <end position="276"/>
    </location>
</feature>
<dbReference type="GO" id="GO:0032968">
    <property type="term" value="P:positive regulation of transcription elongation by RNA polymerase II"/>
    <property type="evidence" value="ECO:0007669"/>
    <property type="project" value="TreeGrafter"/>
</dbReference>
<evidence type="ECO:0000256" key="2">
    <source>
        <dbReference type="ARBA" id="ARBA00010427"/>
    </source>
</evidence>
<dbReference type="AlphaFoldDB" id="A0A7R9XTM8"/>
<evidence type="ECO:0000259" key="7">
    <source>
        <dbReference type="Pfam" id="PF05179"/>
    </source>
</evidence>
<evidence type="ECO:0000259" key="8">
    <source>
        <dbReference type="Pfam" id="PF16050"/>
    </source>
</evidence>
<feature type="domain" description="Cell division control protein 73 C-terminal" evidence="7">
    <location>
        <begin position="279"/>
        <end position="437"/>
    </location>
</feature>
<feature type="compositionally biased region" description="Low complexity" evidence="6">
    <location>
        <begin position="250"/>
        <end position="267"/>
    </location>
</feature>
<protein>
    <recommendedName>
        <fullName evidence="10">Cell division control protein 73 C-terminal domain-containing protein</fullName>
    </recommendedName>
</protein>
<gene>
    <name evidence="9" type="ORF">OLUC0939_LOCUS7350</name>
</gene>
<dbReference type="EMBL" id="HBDX01008583">
    <property type="protein sequence ID" value="CAD8226609.1"/>
    <property type="molecule type" value="Transcribed_RNA"/>
</dbReference>
<dbReference type="InterPro" id="IPR007852">
    <property type="entry name" value="Cdc73/Parafibromin"/>
</dbReference>
<dbReference type="InterPro" id="IPR038103">
    <property type="entry name" value="CDC73_C_sf"/>
</dbReference>
<organism evidence="9">
    <name type="scientific">Ostreococcus sp. 'lucimarinus'</name>
    <dbReference type="NCBI Taxonomy" id="242159"/>
    <lineage>
        <taxon>Eukaryota</taxon>
        <taxon>Viridiplantae</taxon>
        <taxon>Chlorophyta</taxon>
        <taxon>Mamiellophyceae</taxon>
        <taxon>Mamiellales</taxon>
        <taxon>Bathycoccaceae</taxon>
        <taxon>Ostreococcus</taxon>
    </lineage>
</organism>
<name>A0A7R9XTM8_9CHLO</name>
<dbReference type="PANTHER" id="PTHR12466">
    <property type="entry name" value="CDC73 DOMAIN PROTEIN"/>
    <property type="match status" value="1"/>
</dbReference>
<evidence type="ECO:0000313" key="9">
    <source>
        <dbReference type="EMBL" id="CAD8226609.1"/>
    </source>
</evidence>
<dbReference type="InterPro" id="IPR031336">
    <property type="entry name" value="CDC73_C"/>
</dbReference>
<dbReference type="Gene3D" id="3.40.50.11990">
    <property type="entry name" value="RNA polymerase II accessory factor, Cdc73 C-terminal domain"/>
    <property type="match status" value="1"/>
</dbReference>